<evidence type="ECO:0000256" key="8">
    <source>
        <dbReference type="PIRNR" id="PIRNR003107"/>
    </source>
</evidence>
<dbReference type="GO" id="GO:0030643">
    <property type="term" value="P:intracellular phosphate ion homeostasis"/>
    <property type="evidence" value="ECO:0007669"/>
    <property type="project" value="InterPro"/>
</dbReference>
<keyword evidence="4 8" id="KW-0813">Transport</keyword>
<evidence type="ECO:0000256" key="3">
    <source>
        <dbReference type="ARBA" id="ARBA00011738"/>
    </source>
</evidence>
<dbReference type="RefSeq" id="WP_272427204.1">
    <property type="nucleotide sequence ID" value="NZ_JAGTJJ010000018.1"/>
</dbReference>
<comment type="subunit">
    <text evidence="3 8">Homodimer.</text>
</comment>
<dbReference type="Proteomes" id="UP001151081">
    <property type="component" value="Unassembled WGS sequence"/>
</dbReference>
<comment type="similarity">
    <text evidence="2 8">Belongs to the PhoU family.</text>
</comment>
<comment type="caution">
    <text evidence="10">The sequence shown here is derived from an EMBL/GenBank/DDBJ whole genome shotgun (WGS) entry which is preliminary data.</text>
</comment>
<dbReference type="PANTHER" id="PTHR42930">
    <property type="entry name" value="PHOSPHATE-SPECIFIC TRANSPORT SYSTEM ACCESSORY PROTEIN PHOU"/>
    <property type="match status" value="1"/>
</dbReference>
<accession>A0A9X3X5N2</accession>
<evidence type="ECO:0000259" key="9">
    <source>
        <dbReference type="Pfam" id="PF01895"/>
    </source>
</evidence>
<proteinExistence type="inferred from homology"/>
<keyword evidence="11" id="KW-1185">Reference proteome</keyword>
<dbReference type="EMBL" id="JAGTJJ010000018">
    <property type="protein sequence ID" value="MDC3984062.1"/>
    <property type="molecule type" value="Genomic_DNA"/>
</dbReference>
<dbReference type="Pfam" id="PF01895">
    <property type="entry name" value="PhoU"/>
    <property type="match status" value="2"/>
</dbReference>
<dbReference type="InterPro" id="IPR026022">
    <property type="entry name" value="PhoU_dom"/>
</dbReference>
<dbReference type="InterPro" id="IPR038078">
    <property type="entry name" value="PhoU-like_sf"/>
</dbReference>
<evidence type="ECO:0000256" key="4">
    <source>
        <dbReference type="ARBA" id="ARBA00022448"/>
    </source>
</evidence>
<dbReference type="GO" id="GO:0006817">
    <property type="term" value="P:phosphate ion transport"/>
    <property type="evidence" value="ECO:0007669"/>
    <property type="project" value="UniProtKB-KW"/>
</dbReference>
<keyword evidence="6 8" id="KW-0592">Phosphate transport</keyword>
<evidence type="ECO:0000256" key="7">
    <source>
        <dbReference type="ARBA" id="ARBA00056181"/>
    </source>
</evidence>
<dbReference type="FunFam" id="1.20.58.220:FF:000004">
    <property type="entry name" value="Phosphate-specific transport system accessory protein PhoU"/>
    <property type="match status" value="1"/>
</dbReference>
<dbReference type="Gene3D" id="1.20.58.220">
    <property type="entry name" value="Phosphate transport system protein phou homolog 2, domain 2"/>
    <property type="match status" value="2"/>
</dbReference>
<keyword evidence="5 8" id="KW-0963">Cytoplasm</keyword>
<dbReference type="SUPFAM" id="SSF109755">
    <property type="entry name" value="PhoU-like"/>
    <property type="match status" value="1"/>
</dbReference>
<evidence type="ECO:0000313" key="10">
    <source>
        <dbReference type="EMBL" id="MDC3984062.1"/>
    </source>
</evidence>
<evidence type="ECO:0000256" key="6">
    <source>
        <dbReference type="ARBA" id="ARBA00022592"/>
    </source>
</evidence>
<dbReference type="GO" id="GO:0005737">
    <property type="term" value="C:cytoplasm"/>
    <property type="evidence" value="ECO:0007669"/>
    <property type="project" value="UniProtKB-SubCell"/>
</dbReference>
<dbReference type="InterPro" id="IPR028366">
    <property type="entry name" value="PhoU"/>
</dbReference>
<evidence type="ECO:0000256" key="1">
    <source>
        <dbReference type="ARBA" id="ARBA00004496"/>
    </source>
</evidence>
<reference evidence="10 11" key="1">
    <citation type="submission" date="2021-04" db="EMBL/GenBank/DDBJ databases">
        <title>Genome analysis of Polyangium sp.</title>
        <authorList>
            <person name="Li Y."/>
            <person name="Wang J."/>
        </authorList>
    </citation>
    <scope>NUCLEOTIDE SEQUENCE [LARGE SCALE GENOMIC DNA]</scope>
    <source>
        <strain evidence="10 11">SDU14</strain>
    </source>
</reference>
<organism evidence="10 11">
    <name type="scientific">Polyangium jinanense</name>
    <dbReference type="NCBI Taxonomy" id="2829994"/>
    <lineage>
        <taxon>Bacteria</taxon>
        <taxon>Pseudomonadati</taxon>
        <taxon>Myxococcota</taxon>
        <taxon>Polyangia</taxon>
        <taxon>Polyangiales</taxon>
        <taxon>Polyangiaceae</taxon>
        <taxon>Polyangium</taxon>
    </lineage>
</organism>
<dbReference type="GO" id="GO:0045936">
    <property type="term" value="P:negative regulation of phosphate metabolic process"/>
    <property type="evidence" value="ECO:0007669"/>
    <property type="project" value="InterPro"/>
</dbReference>
<sequence>MPQGQHTSRVYENELRTLRDRLLLMGSLVEEMIGKAMQALATRDTALARSTMKMDRRINRLECEIDDLCMRILAMRQPVASDLRFVTKALKIVTDLERIGDLGVNICDRVAELNEEPPLDATFDLVALADEATLVVHEALDALVERDVDRATELLTRDEAIDEHYSEIWKRLLELMTSDPTTIYRATRIQSIAKYLERIGDHAMNIAETVVFLVTGKDIRHRNRRYETGAPPANDGAEVKPD</sequence>
<protein>
    <recommendedName>
        <fullName evidence="8">Phosphate-specific transport system accessory protein PhoU</fullName>
    </recommendedName>
</protein>
<comment type="subcellular location">
    <subcellularLocation>
        <location evidence="1 8">Cytoplasm</location>
    </subcellularLocation>
</comment>
<dbReference type="NCBIfam" id="TIGR02135">
    <property type="entry name" value="phoU_full"/>
    <property type="match status" value="1"/>
</dbReference>
<dbReference type="AlphaFoldDB" id="A0A9X3X5N2"/>
<evidence type="ECO:0000313" key="11">
    <source>
        <dbReference type="Proteomes" id="UP001151081"/>
    </source>
</evidence>
<evidence type="ECO:0000256" key="2">
    <source>
        <dbReference type="ARBA" id="ARBA00008107"/>
    </source>
</evidence>
<dbReference type="PIRSF" id="PIRSF003107">
    <property type="entry name" value="PhoU"/>
    <property type="match status" value="1"/>
</dbReference>
<gene>
    <name evidence="10" type="primary">phoU</name>
    <name evidence="10" type="ORF">KEG57_26370</name>
</gene>
<comment type="function">
    <text evidence="7 8">Plays a role in the regulation of phosphate uptake.</text>
</comment>
<feature type="domain" description="PhoU" evidence="9">
    <location>
        <begin position="128"/>
        <end position="210"/>
    </location>
</feature>
<dbReference type="PANTHER" id="PTHR42930:SF3">
    <property type="entry name" value="PHOSPHATE-SPECIFIC TRANSPORT SYSTEM ACCESSORY PROTEIN PHOU"/>
    <property type="match status" value="1"/>
</dbReference>
<name>A0A9X3X5N2_9BACT</name>
<evidence type="ECO:0000256" key="5">
    <source>
        <dbReference type="ARBA" id="ARBA00022490"/>
    </source>
</evidence>
<feature type="domain" description="PhoU" evidence="9">
    <location>
        <begin position="23"/>
        <end position="110"/>
    </location>
</feature>